<dbReference type="InterPro" id="IPR016064">
    <property type="entry name" value="NAD/diacylglycerol_kinase_sf"/>
</dbReference>
<feature type="domain" description="DAGKc" evidence="12">
    <location>
        <begin position="1"/>
        <end position="131"/>
    </location>
</feature>
<evidence type="ECO:0000256" key="3">
    <source>
        <dbReference type="ARBA" id="ARBA00022679"/>
    </source>
</evidence>
<evidence type="ECO:0000313" key="13">
    <source>
        <dbReference type="EMBL" id="MEE1884622.1"/>
    </source>
</evidence>
<keyword evidence="9" id="KW-0443">Lipid metabolism</keyword>
<keyword evidence="4" id="KW-0479">Metal-binding</keyword>
<evidence type="ECO:0000313" key="14">
    <source>
        <dbReference type="Proteomes" id="UP001337681"/>
    </source>
</evidence>
<evidence type="ECO:0000256" key="2">
    <source>
        <dbReference type="ARBA" id="ARBA00022516"/>
    </source>
</evidence>
<evidence type="ECO:0000256" key="11">
    <source>
        <dbReference type="ARBA" id="ARBA00023264"/>
    </source>
</evidence>
<dbReference type="Proteomes" id="UP001337681">
    <property type="component" value="Unassembled WGS sequence"/>
</dbReference>
<evidence type="ECO:0000256" key="5">
    <source>
        <dbReference type="ARBA" id="ARBA00022741"/>
    </source>
</evidence>
<dbReference type="SUPFAM" id="SSF111331">
    <property type="entry name" value="NAD kinase/diacylglycerol kinase-like"/>
    <property type="match status" value="1"/>
</dbReference>
<dbReference type="Pfam" id="PF00781">
    <property type="entry name" value="DAGK_cat"/>
    <property type="match status" value="1"/>
</dbReference>
<keyword evidence="6 13" id="KW-0418">Kinase</keyword>
<evidence type="ECO:0000256" key="8">
    <source>
        <dbReference type="ARBA" id="ARBA00022842"/>
    </source>
</evidence>
<gene>
    <name evidence="13" type="ORF">VRU49_04220</name>
</gene>
<dbReference type="EMBL" id="JAZDQU010000001">
    <property type="protein sequence ID" value="MEE1884622.1"/>
    <property type="molecule type" value="Genomic_DNA"/>
</dbReference>
<comment type="cofactor">
    <cofactor evidence="1">
        <name>Mg(2+)</name>
        <dbReference type="ChEBI" id="CHEBI:18420"/>
    </cofactor>
</comment>
<evidence type="ECO:0000256" key="10">
    <source>
        <dbReference type="ARBA" id="ARBA00023209"/>
    </source>
</evidence>
<dbReference type="InterPro" id="IPR005218">
    <property type="entry name" value="Diacylglycerol/lipid_kinase"/>
</dbReference>
<name>A0ABU7H010_9SPHI</name>
<sequence length="295" mass="32903">MKTIKAYFIINPISGGKAKDHLKSLLNKELSQSFSEMEIVYTDYIKHAEELTRHAIAQNFDLIVAVGGDGTINEVAKNLVNTQVKFGIIPYGSGNGLARFLNIPLNTHKAIKNIKEGVCLKMDTGTLNAKSFFNMAGVGFDAKIGYLFSKTIKRGFSNYVKIVLREIYSLKPTSFKVIIDGQEYNERAFMISIANSSQYGNDMNIAKEASVTDGLFDVCIIKPFPKILLPYFGVLMAMNKLKTKYLKIICGEKILIQSEGSFFAHLDGEPIFIEKEVNIEVLPLSLNIIVPKQRV</sequence>
<dbReference type="InterPro" id="IPR050187">
    <property type="entry name" value="Lipid_Phosphate_FormReg"/>
</dbReference>
<dbReference type="PANTHER" id="PTHR12358:SF106">
    <property type="entry name" value="LIPID KINASE YEGS"/>
    <property type="match status" value="1"/>
</dbReference>
<dbReference type="GO" id="GO:0016301">
    <property type="term" value="F:kinase activity"/>
    <property type="evidence" value="ECO:0007669"/>
    <property type="project" value="UniProtKB-KW"/>
</dbReference>
<dbReference type="NCBIfam" id="TIGR00147">
    <property type="entry name" value="YegS/Rv2252/BmrU family lipid kinase"/>
    <property type="match status" value="1"/>
</dbReference>
<keyword evidence="14" id="KW-1185">Reference proteome</keyword>
<organism evidence="13 14">
    <name type="scientific">Pedobacter flavus</name>
    <dbReference type="NCBI Taxonomy" id="3113906"/>
    <lineage>
        <taxon>Bacteria</taxon>
        <taxon>Pseudomonadati</taxon>
        <taxon>Bacteroidota</taxon>
        <taxon>Sphingobacteriia</taxon>
        <taxon>Sphingobacteriales</taxon>
        <taxon>Sphingobacteriaceae</taxon>
        <taxon>Pedobacter</taxon>
    </lineage>
</organism>
<evidence type="ECO:0000256" key="4">
    <source>
        <dbReference type="ARBA" id="ARBA00022723"/>
    </source>
</evidence>
<keyword evidence="8" id="KW-0460">Magnesium</keyword>
<evidence type="ECO:0000259" key="12">
    <source>
        <dbReference type="PROSITE" id="PS50146"/>
    </source>
</evidence>
<dbReference type="Gene3D" id="3.40.50.10330">
    <property type="entry name" value="Probable inorganic polyphosphate/atp-NAD kinase, domain 1"/>
    <property type="match status" value="1"/>
</dbReference>
<evidence type="ECO:0000256" key="6">
    <source>
        <dbReference type="ARBA" id="ARBA00022777"/>
    </source>
</evidence>
<keyword evidence="7" id="KW-0067">ATP-binding</keyword>
<keyword evidence="11" id="KW-1208">Phospholipid metabolism</keyword>
<evidence type="ECO:0000256" key="9">
    <source>
        <dbReference type="ARBA" id="ARBA00023098"/>
    </source>
</evidence>
<reference evidence="13 14" key="1">
    <citation type="submission" date="2024-01" db="EMBL/GenBank/DDBJ databases">
        <title>Pedobacter sp. nov., isolated from oil-contaminated soil.</title>
        <authorList>
            <person name="Le N.T.T."/>
        </authorList>
    </citation>
    <scope>NUCLEOTIDE SEQUENCE [LARGE SCALE GENOMIC DNA]</scope>
    <source>
        <strain evidence="13 14">VNH31</strain>
    </source>
</reference>
<dbReference type="InterPro" id="IPR045540">
    <property type="entry name" value="YegS/DAGK_C"/>
</dbReference>
<keyword evidence="3" id="KW-0808">Transferase</keyword>
<protein>
    <submittedName>
        <fullName evidence="13">Diacylglycerol kinase family protein</fullName>
    </submittedName>
</protein>
<evidence type="ECO:0000256" key="1">
    <source>
        <dbReference type="ARBA" id="ARBA00001946"/>
    </source>
</evidence>
<keyword evidence="5" id="KW-0547">Nucleotide-binding</keyword>
<accession>A0ABU7H010</accession>
<keyword evidence="10" id="KW-0594">Phospholipid biosynthesis</keyword>
<proteinExistence type="predicted"/>
<dbReference type="SMART" id="SM00046">
    <property type="entry name" value="DAGKc"/>
    <property type="match status" value="1"/>
</dbReference>
<dbReference type="Pfam" id="PF19279">
    <property type="entry name" value="YegS_C"/>
    <property type="match status" value="1"/>
</dbReference>
<keyword evidence="2" id="KW-0444">Lipid biosynthesis</keyword>
<dbReference type="PROSITE" id="PS50146">
    <property type="entry name" value="DAGK"/>
    <property type="match status" value="1"/>
</dbReference>
<dbReference type="PANTHER" id="PTHR12358">
    <property type="entry name" value="SPHINGOSINE KINASE"/>
    <property type="match status" value="1"/>
</dbReference>
<dbReference type="Gene3D" id="2.60.200.40">
    <property type="match status" value="1"/>
</dbReference>
<dbReference type="InterPro" id="IPR017438">
    <property type="entry name" value="ATP-NAD_kinase_N"/>
</dbReference>
<dbReference type="InterPro" id="IPR001206">
    <property type="entry name" value="Diacylglycerol_kinase_cat_dom"/>
</dbReference>
<comment type="caution">
    <text evidence="13">The sequence shown here is derived from an EMBL/GenBank/DDBJ whole genome shotgun (WGS) entry which is preliminary data.</text>
</comment>
<dbReference type="RefSeq" id="WP_330145535.1">
    <property type="nucleotide sequence ID" value="NZ_JAZDQU010000001.1"/>
</dbReference>
<evidence type="ECO:0000256" key="7">
    <source>
        <dbReference type="ARBA" id="ARBA00022840"/>
    </source>
</evidence>